<comment type="caution">
    <text evidence="3">The sequence shown here is derived from an EMBL/GenBank/DDBJ whole genome shotgun (WGS) entry which is preliminary data.</text>
</comment>
<feature type="region of interest" description="Disordered" evidence="2">
    <location>
        <begin position="599"/>
        <end position="618"/>
    </location>
</feature>
<reference evidence="3" key="1">
    <citation type="journal article" date="2019" name="Sci. Rep.">
        <title>Draft genome of Tanacetum cinerariifolium, the natural source of mosquito coil.</title>
        <authorList>
            <person name="Yamashiro T."/>
            <person name="Shiraishi A."/>
            <person name="Satake H."/>
            <person name="Nakayama K."/>
        </authorList>
    </citation>
    <scope>NUCLEOTIDE SEQUENCE</scope>
</reference>
<evidence type="ECO:0000313" key="3">
    <source>
        <dbReference type="EMBL" id="GEZ40628.1"/>
    </source>
</evidence>
<feature type="coiled-coil region" evidence="1">
    <location>
        <begin position="141"/>
        <end position="189"/>
    </location>
</feature>
<keyword evidence="1" id="KW-0175">Coiled coil</keyword>
<dbReference type="EMBL" id="BKCJ010275080">
    <property type="protein sequence ID" value="GEZ40628.1"/>
    <property type="molecule type" value="Genomic_DNA"/>
</dbReference>
<evidence type="ECO:0000256" key="1">
    <source>
        <dbReference type="SAM" id="Coils"/>
    </source>
</evidence>
<dbReference type="AlphaFoldDB" id="A0A699ICW8"/>
<accession>A0A699ICW8</accession>
<proteinExistence type="predicted"/>
<organism evidence="3">
    <name type="scientific">Tanacetum cinerariifolium</name>
    <name type="common">Dalmatian daisy</name>
    <name type="synonym">Chrysanthemum cinerariifolium</name>
    <dbReference type="NCBI Taxonomy" id="118510"/>
    <lineage>
        <taxon>Eukaryota</taxon>
        <taxon>Viridiplantae</taxon>
        <taxon>Streptophyta</taxon>
        <taxon>Embryophyta</taxon>
        <taxon>Tracheophyta</taxon>
        <taxon>Spermatophyta</taxon>
        <taxon>Magnoliopsida</taxon>
        <taxon>eudicotyledons</taxon>
        <taxon>Gunneridae</taxon>
        <taxon>Pentapetalae</taxon>
        <taxon>asterids</taxon>
        <taxon>campanulids</taxon>
        <taxon>Asterales</taxon>
        <taxon>Asteraceae</taxon>
        <taxon>Asteroideae</taxon>
        <taxon>Anthemideae</taxon>
        <taxon>Anthemidinae</taxon>
        <taxon>Tanacetum</taxon>
    </lineage>
</organism>
<protein>
    <submittedName>
        <fullName evidence="3">Pre-mRNA splicing Prp18-interacting factor</fullName>
    </submittedName>
</protein>
<evidence type="ECO:0000256" key="2">
    <source>
        <dbReference type="SAM" id="MobiDB-lite"/>
    </source>
</evidence>
<sequence length="618" mass="69599">MSSFVLCVGCGAQLYGFSPCQWCTYERCGNDLPNGFCLLCNSENSCVYNPNPISFDCPPDSYHPPHPTYETYSYDSYGHDSQFGYDCQPQFPLHYECGGPHMNYQFQPMNHDSYNSNSLGFDQPQPPQSPVIHQPPQELSIQEMEDLKQQYLDELQRLSNLEYRDEIKIAELKENFNGMSIKIRQKEKLLQEEQWAYLSTHPSKRLTSFGFDDDDDDEDYTSAIIPDEPVLSTEEPDNSLSIGDEHLDTIPATELDEFIKSGVETLIPIPSESEGIPEHVCDVPFHDNSPPLDASKDQFEDFFESNKEFSSTDDDSFSIDNIDYVEASPPDSELVSSEVMKIVILEVGGIKASNDNPIPFYDPVIPRNPPNLTPSGESDFFLETKSSSTSLNSLLEEANNFDNSLPEFTTFSNDPFDAECESDSSDNQSCSDEDVLVKIVSKHLPEEEIIPMKSLCTQDSSLLISSKIDSLLDEFASELTLLKSILPGIDETDCDFEEDIRLIEKLLYDNSSLRPPKEFVSANFDAAIKYFSPPPILIKDSDSLMEEMDLFCTPDYPMPSGIMDKDYDSKRDILIPKDSPSNNSLSFAEKESFHFDIPLFSRPPAKPPDGDTGILNIK</sequence>
<gene>
    <name evidence="3" type="ORF">Tci_512601</name>
</gene>
<name>A0A699ICW8_TANCI</name>